<proteinExistence type="inferred from homology"/>
<dbReference type="PANTHER" id="PTHR42825">
    <property type="entry name" value="AMINO ACID AMINOTRANSFERASE"/>
    <property type="match status" value="1"/>
</dbReference>
<dbReference type="Proteomes" id="UP000385207">
    <property type="component" value="Unassembled WGS sequence"/>
</dbReference>
<dbReference type="SUPFAM" id="SSF56752">
    <property type="entry name" value="D-aminoacid aminotransferase-like PLP-dependent enzymes"/>
    <property type="match status" value="1"/>
</dbReference>
<dbReference type="Gene3D" id="3.20.10.10">
    <property type="entry name" value="D-amino Acid Aminotransferase, subunit A, domain 2"/>
    <property type="match status" value="1"/>
</dbReference>
<dbReference type="AlphaFoldDB" id="A0A5E7KPP3"/>
<dbReference type="GO" id="GO:0009081">
    <property type="term" value="P:branched-chain amino acid metabolic process"/>
    <property type="evidence" value="ECO:0007669"/>
    <property type="project" value="InterPro"/>
</dbReference>
<protein>
    <submittedName>
        <fullName evidence="6">Branched-chain-amino-acid aminotransferase</fullName>
        <ecNumber evidence="6">2.6.1.42</ecNumber>
    </submittedName>
</protein>
<gene>
    <name evidence="6" type="primary">ilvE_1</name>
    <name evidence="6" type="ORF">PS862_02678</name>
</gene>
<name>A0A5E7KPP3_PSEFL</name>
<dbReference type="OrthoDB" id="21319at2"/>
<comment type="cofactor">
    <cofactor evidence="1">
        <name>pyridoxal 5'-phosphate</name>
        <dbReference type="ChEBI" id="CHEBI:597326"/>
    </cofactor>
</comment>
<evidence type="ECO:0000256" key="1">
    <source>
        <dbReference type="ARBA" id="ARBA00001933"/>
    </source>
</evidence>
<keyword evidence="4 6" id="KW-0808">Transferase</keyword>
<keyword evidence="5" id="KW-0663">Pyridoxal phosphate</keyword>
<dbReference type="InterPro" id="IPR001544">
    <property type="entry name" value="Aminotrans_IV"/>
</dbReference>
<dbReference type="PANTHER" id="PTHR42825:SF2">
    <property type="entry name" value="BRANCHED-CHAIN-AMINO-ACID AMINOTRANSFERASE 3, CHLOROPLASTIC-RELATED"/>
    <property type="match status" value="1"/>
</dbReference>
<dbReference type="Gene3D" id="3.30.470.10">
    <property type="match status" value="1"/>
</dbReference>
<dbReference type="EC" id="2.6.1.42" evidence="6"/>
<accession>A0A5E7KPP3</accession>
<dbReference type="GO" id="GO:0004084">
    <property type="term" value="F:branched-chain-amino-acid transaminase activity"/>
    <property type="evidence" value="ECO:0007669"/>
    <property type="project" value="UniProtKB-EC"/>
</dbReference>
<evidence type="ECO:0000313" key="7">
    <source>
        <dbReference type="Proteomes" id="UP000385207"/>
    </source>
</evidence>
<sequence>MSQVPVTPTVFHLGEYVRADQAMVNVSALAMRYGLSVFEGVRGYKQQDGRVLPFMLDAHLLRLQRSLKLMCLPDPGVSQIPDIIQQLLVRNALTEDVYVRPSVHAVNAGDLHVVPVCGMTVNIGAMGRKKWFNSAKGMRATVSSIRKLSHDAFPSSAKCVAAYANTFIASTLAKASGFDVPLLLNQSGYLTEAPTAALFVVKGGRLYTPLQSDGVLPSVTAHVIAQLAKGLGLDVQQRHLRAEDLVNASEAFLCGTGLEIAAIESLEQHRIGDFAHRPVTAQLSEAYYTLVRGETTYQGAPYDI</sequence>
<dbReference type="EMBL" id="CABVII010000010">
    <property type="protein sequence ID" value="VVO97713.1"/>
    <property type="molecule type" value="Genomic_DNA"/>
</dbReference>
<dbReference type="InterPro" id="IPR043132">
    <property type="entry name" value="BCAT-like_C"/>
</dbReference>
<organism evidence="6 7">
    <name type="scientific">Pseudomonas fluorescens</name>
    <dbReference type="NCBI Taxonomy" id="294"/>
    <lineage>
        <taxon>Bacteria</taxon>
        <taxon>Pseudomonadati</taxon>
        <taxon>Pseudomonadota</taxon>
        <taxon>Gammaproteobacteria</taxon>
        <taxon>Pseudomonadales</taxon>
        <taxon>Pseudomonadaceae</taxon>
        <taxon>Pseudomonas</taxon>
    </lineage>
</organism>
<dbReference type="Pfam" id="PF01063">
    <property type="entry name" value="Aminotran_4"/>
    <property type="match status" value="1"/>
</dbReference>
<reference evidence="6 7" key="1">
    <citation type="submission" date="2019-09" db="EMBL/GenBank/DDBJ databases">
        <authorList>
            <person name="Chandra G."/>
            <person name="Truman W A."/>
        </authorList>
    </citation>
    <scope>NUCLEOTIDE SEQUENCE [LARGE SCALE GENOMIC DNA]</scope>
    <source>
        <strain evidence="6">PS862</strain>
    </source>
</reference>
<dbReference type="InterPro" id="IPR043131">
    <property type="entry name" value="BCAT-like_N"/>
</dbReference>
<dbReference type="CDD" id="cd00449">
    <property type="entry name" value="PLPDE_IV"/>
    <property type="match status" value="1"/>
</dbReference>
<dbReference type="InterPro" id="IPR036038">
    <property type="entry name" value="Aminotransferase-like"/>
</dbReference>
<evidence type="ECO:0000256" key="4">
    <source>
        <dbReference type="ARBA" id="ARBA00022679"/>
    </source>
</evidence>
<evidence type="ECO:0000313" key="6">
    <source>
        <dbReference type="EMBL" id="VVO97713.1"/>
    </source>
</evidence>
<evidence type="ECO:0000256" key="3">
    <source>
        <dbReference type="ARBA" id="ARBA00022576"/>
    </source>
</evidence>
<comment type="similarity">
    <text evidence="2">Belongs to the class-IV pyridoxal-phosphate-dependent aminotransferase family.</text>
</comment>
<evidence type="ECO:0000256" key="2">
    <source>
        <dbReference type="ARBA" id="ARBA00009320"/>
    </source>
</evidence>
<dbReference type="InterPro" id="IPR005786">
    <property type="entry name" value="B_amino_transII"/>
</dbReference>
<dbReference type="RefSeq" id="WP_150784047.1">
    <property type="nucleotide sequence ID" value="NZ_CABVII010000010.1"/>
</dbReference>
<evidence type="ECO:0000256" key="5">
    <source>
        <dbReference type="ARBA" id="ARBA00022898"/>
    </source>
</evidence>
<keyword evidence="3 6" id="KW-0032">Aminotransferase</keyword>